<dbReference type="InterPro" id="IPR053145">
    <property type="entry name" value="AB_hydrolase_Est10"/>
</dbReference>
<gene>
    <name evidence="2" type="ORF">ACFFMS_25110</name>
</gene>
<reference evidence="2 3" key="1">
    <citation type="submission" date="2024-09" db="EMBL/GenBank/DDBJ databases">
        <authorList>
            <person name="Sun Q."/>
            <person name="Mori K."/>
        </authorList>
    </citation>
    <scope>NUCLEOTIDE SEQUENCE [LARGE SCALE GENOMIC DNA]</scope>
    <source>
        <strain evidence="2 3">JCM 11201</strain>
    </source>
</reference>
<evidence type="ECO:0000313" key="3">
    <source>
        <dbReference type="Proteomes" id="UP001589609"/>
    </source>
</evidence>
<dbReference type="PANTHER" id="PTHR43265">
    <property type="entry name" value="ESTERASE ESTD"/>
    <property type="match status" value="1"/>
</dbReference>
<protein>
    <submittedName>
        <fullName evidence="2">Alpha/beta hydrolase family protein</fullName>
        <ecNumber evidence="2">3.4.-.-</ecNumber>
    </submittedName>
</protein>
<keyword evidence="3" id="KW-1185">Reference proteome</keyword>
<organism evidence="2 3">
    <name type="scientific">Ectobacillus funiculus</name>
    <dbReference type="NCBI Taxonomy" id="137993"/>
    <lineage>
        <taxon>Bacteria</taxon>
        <taxon>Bacillati</taxon>
        <taxon>Bacillota</taxon>
        <taxon>Bacilli</taxon>
        <taxon>Bacillales</taxon>
        <taxon>Bacillaceae</taxon>
        <taxon>Ectobacillus</taxon>
    </lineage>
</organism>
<accession>A0ABV5WMC1</accession>
<dbReference type="SUPFAM" id="SSF53474">
    <property type="entry name" value="alpha/beta-Hydrolases"/>
    <property type="match status" value="1"/>
</dbReference>
<evidence type="ECO:0000313" key="2">
    <source>
        <dbReference type="EMBL" id="MFB9761527.1"/>
    </source>
</evidence>
<comment type="caution">
    <text evidence="2">The sequence shown here is derived from an EMBL/GenBank/DDBJ whole genome shotgun (WGS) entry which is preliminary data.</text>
</comment>
<dbReference type="Pfam" id="PF00326">
    <property type="entry name" value="Peptidase_S9"/>
    <property type="match status" value="1"/>
</dbReference>
<dbReference type="Proteomes" id="UP001589609">
    <property type="component" value="Unassembled WGS sequence"/>
</dbReference>
<proteinExistence type="predicted"/>
<dbReference type="EMBL" id="JBHMAF010000194">
    <property type="protein sequence ID" value="MFB9761527.1"/>
    <property type="molecule type" value="Genomic_DNA"/>
</dbReference>
<dbReference type="Gene3D" id="3.40.50.1820">
    <property type="entry name" value="alpha/beta hydrolase"/>
    <property type="match status" value="1"/>
</dbReference>
<dbReference type="InterPro" id="IPR029058">
    <property type="entry name" value="AB_hydrolase_fold"/>
</dbReference>
<dbReference type="GO" id="GO:0016787">
    <property type="term" value="F:hydrolase activity"/>
    <property type="evidence" value="ECO:0007669"/>
    <property type="project" value="UniProtKB-KW"/>
</dbReference>
<dbReference type="InterPro" id="IPR001375">
    <property type="entry name" value="Peptidase_S9_cat"/>
</dbReference>
<evidence type="ECO:0000259" key="1">
    <source>
        <dbReference type="Pfam" id="PF00326"/>
    </source>
</evidence>
<feature type="domain" description="Peptidase S9 prolyl oligopeptidase catalytic" evidence="1">
    <location>
        <begin position="85"/>
        <end position="279"/>
    </location>
</feature>
<keyword evidence="2" id="KW-0378">Hydrolase</keyword>
<dbReference type="PANTHER" id="PTHR43265:SF1">
    <property type="entry name" value="ESTERASE ESTD"/>
    <property type="match status" value="1"/>
</dbReference>
<dbReference type="RefSeq" id="WP_379951687.1">
    <property type="nucleotide sequence ID" value="NZ_JBHMAF010000194.1"/>
</dbReference>
<name>A0ABV5WMC1_9BACI</name>
<dbReference type="EC" id="3.4.-.-" evidence="2"/>
<sequence length="281" mass="31735">MLYHTTYISGTYKVKGYIAFPSGFYMSPVELQEKMEQFYETDNLPLTMIASSTGKNQKPLSSHKLPAFIYCRGGIGKVGRVKTDWVEQFANHGYIVFAPCYRGNEGGEGRDEFGGAENEDVLSAHRFLRSLPFVDENRISIMGFSRGAINAVLTAAALPDIHTLTLWGGVSHLAQTYEERIDLRRMLKRVVGGSPVKVPDAYTNRSPICMAHRIACPVLIMHGTEDVQVDFQHGFSMYQTLQELGHKVELHQYDGLGHHLPPHVHKEALYNMFQWIRQQST</sequence>